<comment type="caution">
    <text evidence="1">The sequence shown here is derived from an EMBL/GenBank/DDBJ whole genome shotgun (WGS) entry which is preliminary data.</text>
</comment>
<accession>A0A0C2MNU4</accession>
<keyword evidence="2" id="KW-1185">Reference proteome</keyword>
<dbReference type="AlphaFoldDB" id="A0A0C2MNU4"/>
<evidence type="ECO:0000313" key="2">
    <source>
        <dbReference type="Proteomes" id="UP000031668"/>
    </source>
</evidence>
<gene>
    <name evidence="1" type="ORF">RF11_06057</name>
</gene>
<organism evidence="1 2">
    <name type="scientific">Thelohanellus kitauei</name>
    <name type="common">Myxosporean</name>
    <dbReference type="NCBI Taxonomy" id="669202"/>
    <lineage>
        <taxon>Eukaryota</taxon>
        <taxon>Metazoa</taxon>
        <taxon>Cnidaria</taxon>
        <taxon>Myxozoa</taxon>
        <taxon>Myxosporea</taxon>
        <taxon>Bivalvulida</taxon>
        <taxon>Platysporina</taxon>
        <taxon>Myxobolidae</taxon>
        <taxon>Thelohanellus</taxon>
    </lineage>
</organism>
<reference evidence="1 2" key="1">
    <citation type="journal article" date="2014" name="Genome Biol. Evol.">
        <title>The genome of the myxosporean Thelohanellus kitauei shows adaptations to nutrient acquisition within its fish host.</title>
        <authorList>
            <person name="Yang Y."/>
            <person name="Xiong J."/>
            <person name="Zhou Z."/>
            <person name="Huo F."/>
            <person name="Miao W."/>
            <person name="Ran C."/>
            <person name="Liu Y."/>
            <person name="Zhang J."/>
            <person name="Feng J."/>
            <person name="Wang M."/>
            <person name="Wang M."/>
            <person name="Wang L."/>
            <person name="Yao B."/>
        </authorList>
    </citation>
    <scope>NUCLEOTIDE SEQUENCE [LARGE SCALE GENOMIC DNA]</scope>
    <source>
        <strain evidence="1">Wuqing</strain>
    </source>
</reference>
<evidence type="ECO:0000313" key="1">
    <source>
        <dbReference type="EMBL" id="KII63311.1"/>
    </source>
</evidence>
<protein>
    <submittedName>
        <fullName evidence="1">Uncharacterized protein</fullName>
    </submittedName>
</protein>
<dbReference type="Proteomes" id="UP000031668">
    <property type="component" value="Unassembled WGS sequence"/>
</dbReference>
<sequence>MSSRYLVLLSKADLHGIITIKILSECAYSFNSETWCHFLLLRSNNCVHYSIEVKNEPIGLNKQGLSRFTDIEHGNRGTIMRDQSEKNRFVCVTSLTRFQKFHFFSAKPHSDLKFQFSNYSEELSINLTIFTVS</sequence>
<name>A0A0C2MNU4_THEKT</name>
<dbReference type="EMBL" id="JWZT01004731">
    <property type="protein sequence ID" value="KII63311.1"/>
    <property type="molecule type" value="Genomic_DNA"/>
</dbReference>
<proteinExistence type="predicted"/>